<keyword evidence="1" id="KW-1133">Transmembrane helix</keyword>
<dbReference type="OrthoDB" id="4082764at2759"/>
<evidence type="ECO:0000313" key="3">
    <source>
        <dbReference type="Proteomes" id="UP000307173"/>
    </source>
</evidence>
<evidence type="ECO:0000313" key="2">
    <source>
        <dbReference type="EMBL" id="TID29661.1"/>
    </source>
</evidence>
<accession>A0A4T0X2W4</accession>
<organism evidence="2 3">
    <name type="scientific">Pichia inconspicua</name>
    <dbReference type="NCBI Taxonomy" id="52247"/>
    <lineage>
        <taxon>Eukaryota</taxon>
        <taxon>Fungi</taxon>
        <taxon>Dikarya</taxon>
        <taxon>Ascomycota</taxon>
        <taxon>Saccharomycotina</taxon>
        <taxon>Pichiomycetes</taxon>
        <taxon>Pichiales</taxon>
        <taxon>Pichiaceae</taxon>
        <taxon>Pichia</taxon>
    </lineage>
</organism>
<reference evidence="2 3" key="1">
    <citation type="journal article" date="2019" name="Front. Genet.">
        <title>Whole-Genome Sequencing of the Opportunistic Yeast Pathogen Candida inconspicua Uncovers Its Hybrid Origin.</title>
        <authorList>
            <person name="Mixao V."/>
            <person name="Hansen A.P."/>
            <person name="Saus E."/>
            <person name="Boekhout T."/>
            <person name="Lass-Florl C."/>
            <person name="Gabaldon T."/>
        </authorList>
    </citation>
    <scope>NUCLEOTIDE SEQUENCE [LARGE SCALE GENOMIC DNA]</scope>
    <source>
        <strain evidence="2 3">CBS 180</strain>
    </source>
</reference>
<dbReference type="Pfam" id="PF11124">
    <property type="entry name" value="Pho86"/>
    <property type="match status" value="1"/>
</dbReference>
<gene>
    <name evidence="2" type="ORF">CANINC_001780</name>
</gene>
<dbReference type="Gene3D" id="3.40.630.30">
    <property type="match status" value="1"/>
</dbReference>
<evidence type="ECO:0000256" key="1">
    <source>
        <dbReference type="SAM" id="Phobius"/>
    </source>
</evidence>
<dbReference type="InterPro" id="IPR024297">
    <property type="entry name" value="Pho86"/>
</dbReference>
<comment type="caution">
    <text evidence="2">The sequence shown here is derived from an EMBL/GenBank/DDBJ whole genome shotgun (WGS) entry which is preliminary data.</text>
</comment>
<dbReference type="Proteomes" id="UP000307173">
    <property type="component" value="Unassembled WGS sequence"/>
</dbReference>
<keyword evidence="1" id="KW-0812">Transmembrane</keyword>
<feature type="transmembrane region" description="Helical" evidence="1">
    <location>
        <begin position="134"/>
        <end position="154"/>
    </location>
</feature>
<name>A0A4T0X2W4_9ASCO</name>
<keyword evidence="3" id="KW-1185">Reference proteome</keyword>
<dbReference type="EMBL" id="SELW01000280">
    <property type="protein sequence ID" value="TID29661.1"/>
    <property type="molecule type" value="Genomic_DNA"/>
</dbReference>
<protein>
    <submittedName>
        <fullName evidence="2">Uncharacterized protein</fullName>
    </submittedName>
</protein>
<dbReference type="STRING" id="52247.A0A4T0X2W4"/>
<dbReference type="AlphaFoldDB" id="A0A4T0X2W4"/>
<sequence length="308" mass="35459">MAIKGEFPARPPTLGESLNAELDKRNVKKAVPQVKTYIEDPLPEDKPTTIGAHYVLPNECEGIVNMQMAYIGRRKSQLIKYIFKSKIFQGFFFGSLSVLSYHYVGDYFSEYTFRKGLISGIKSLFGNGFFIDDLILLFFAIMFVIAITFTIIKFSTGFLEVEMKEVVNKFDDYFGCDLDVYARGDKKLEKYMKEHSFVINYREVPIGFLIVKEEDEGKVIKICGYGVRSVYVKAEILKDLLGMMMRKFIVEKGKKSVLIEIYNFEKEDIKMLKSVGFYKESSKSVNKILSLFGISKDIYKFDAEGIEW</sequence>
<proteinExistence type="predicted"/>
<keyword evidence="1" id="KW-0472">Membrane</keyword>
<feature type="transmembrane region" description="Helical" evidence="1">
    <location>
        <begin position="87"/>
        <end position="104"/>
    </location>
</feature>